<proteinExistence type="predicted"/>
<feature type="coiled-coil region" evidence="1">
    <location>
        <begin position="28"/>
        <end position="55"/>
    </location>
</feature>
<evidence type="ECO:0000313" key="3">
    <source>
        <dbReference type="Proteomes" id="UP001057455"/>
    </source>
</evidence>
<dbReference type="OrthoDB" id="365697at2759"/>
<protein>
    <submittedName>
        <fullName evidence="2">Chromosome segregation ATPase, putative</fullName>
    </submittedName>
</protein>
<accession>A0A9W5T9P1</accession>
<dbReference type="EMBL" id="BLIY01000008">
    <property type="protein sequence ID" value="GFE53917.1"/>
    <property type="molecule type" value="Genomic_DNA"/>
</dbReference>
<name>A0A9W5T9P1_BABOV</name>
<dbReference type="Proteomes" id="UP001057455">
    <property type="component" value="Unassembled WGS sequence"/>
</dbReference>
<keyword evidence="1" id="KW-0175">Coiled coil</keyword>
<sequence length="229" mass="26397">MSFQLISVRLDHLDKKYTTILERYHSNQKNIAIKLEEIKSEVSKLEAEMATNTRVTSVCEDLNEQFDARLMELRADAKNWLSGMVMTLDLHAREQLENISFDAAVMQEQRGISKLDDMAKKLRNLHGNVIEELKAMVNKRETVERQITQRVAEETKKLLLEKTNYENNKQAIKTEMTTVIGDLRRQIAAVLGDMGQAREEFEDFVLDNLEKQMTAFTSSKNTPSKAQPF</sequence>
<gene>
    <name evidence="2" type="ORF">BaOVIS_013210</name>
</gene>
<comment type="caution">
    <text evidence="2">The sequence shown here is derived from an EMBL/GenBank/DDBJ whole genome shotgun (WGS) entry which is preliminary data.</text>
</comment>
<keyword evidence="3" id="KW-1185">Reference proteome</keyword>
<evidence type="ECO:0000313" key="2">
    <source>
        <dbReference type="EMBL" id="GFE53917.1"/>
    </source>
</evidence>
<dbReference type="AlphaFoldDB" id="A0A9W5T9P1"/>
<reference evidence="2" key="1">
    <citation type="submission" date="2019-12" db="EMBL/GenBank/DDBJ databases">
        <title>Genome sequence of Babesia ovis.</title>
        <authorList>
            <person name="Yamagishi J."/>
            <person name="Sevinc F."/>
            <person name="Xuan X."/>
        </authorList>
    </citation>
    <scope>NUCLEOTIDE SEQUENCE</scope>
    <source>
        <strain evidence="2">Selcuk</strain>
    </source>
</reference>
<organism evidence="2 3">
    <name type="scientific">Babesia ovis</name>
    <dbReference type="NCBI Taxonomy" id="5869"/>
    <lineage>
        <taxon>Eukaryota</taxon>
        <taxon>Sar</taxon>
        <taxon>Alveolata</taxon>
        <taxon>Apicomplexa</taxon>
        <taxon>Aconoidasida</taxon>
        <taxon>Piroplasmida</taxon>
        <taxon>Babesiidae</taxon>
        <taxon>Babesia</taxon>
    </lineage>
</organism>
<evidence type="ECO:0000256" key="1">
    <source>
        <dbReference type="SAM" id="Coils"/>
    </source>
</evidence>